<dbReference type="EMBL" id="AP028923">
    <property type="protein sequence ID" value="BET03176.1"/>
    <property type="molecule type" value="Genomic_DNA"/>
</dbReference>
<name>A0ABN7BFM9_9HEMI</name>
<keyword evidence="2" id="KW-0732">Signal</keyword>
<evidence type="ECO:0000313" key="4">
    <source>
        <dbReference type="Proteomes" id="UP001307889"/>
    </source>
</evidence>
<organism evidence="3 4">
    <name type="scientific">Nesidiocoris tenuis</name>
    <dbReference type="NCBI Taxonomy" id="355587"/>
    <lineage>
        <taxon>Eukaryota</taxon>
        <taxon>Metazoa</taxon>
        <taxon>Ecdysozoa</taxon>
        <taxon>Arthropoda</taxon>
        <taxon>Hexapoda</taxon>
        <taxon>Insecta</taxon>
        <taxon>Pterygota</taxon>
        <taxon>Neoptera</taxon>
        <taxon>Paraneoptera</taxon>
        <taxon>Hemiptera</taxon>
        <taxon>Heteroptera</taxon>
        <taxon>Panheteroptera</taxon>
        <taxon>Cimicomorpha</taxon>
        <taxon>Miridae</taxon>
        <taxon>Dicyphina</taxon>
        <taxon>Nesidiocoris</taxon>
    </lineage>
</organism>
<reference evidence="3 4" key="1">
    <citation type="submission" date="2023-09" db="EMBL/GenBank/DDBJ databases">
        <title>Nesidiocoris tenuis whole genome shotgun sequence.</title>
        <authorList>
            <person name="Shibata T."/>
            <person name="Shimoda M."/>
            <person name="Kobayashi T."/>
            <person name="Uehara T."/>
        </authorList>
    </citation>
    <scope>NUCLEOTIDE SEQUENCE [LARGE SCALE GENOMIC DNA]</scope>
    <source>
        <strain evidence="3 4">Japan</strain>
    </source>
</reference>
<sequence length="83" mass="7492">MGLKMFNGLILVIAVSMVVTNGAYAQNAGAGAPVGGAGFGTSFFVISGFGGGSVAGAGAPPGGSSGVNSGPGGSGGGDGSNQQ</sequence>
<proteinExistence type="predicted"/>
<feature type="signal peptide" evidence="2">
    <location>
        <begin position="1"/>
        <end position="25"/>
    </location>
</feature>
<feature type="region of interest" description="Disordered" evidence="1">
    <location>
        <begin position="60"/>
        <end position="83"/>
    </location>
</feature>
<dbReference type="Proteomes" id="UP001307889">
    <property type="component" value="Chromosome 15"/>
</dbReference>
<gene>
    <name evidence="3" type="ORF">NTJ_15994</name>
</gene>
<feature type="chain" id="PRO_5045551037" description="DUF4766 domain-containing protein" evidence="2">
    <location>
        <begin position="26"/>
        <end position="83"/>
    </location>
</feature>
<accession>A0ABN7BFM9</accession>
<evidence type="ECO:0000256" key="1">
    <source>
        <dbReference type="SAM" id="MobiDB-lite"/>
    </source>
</evidence>
<evidence type="ECO:0000256" key="2">
    <source>
        <dbReference type="SAM" id="SignalP"/>
    </source>
</evidence>
<evidence type="ECO:0008006" key="5">
    <source>
        <dbReference type="Google" id="ProtNLM"/>
    </source>
</evidence>
<keyword evidence="4" id="KW-1185">Reference proteome</keyword>
<protein>
    <recommendedName>
        <fullName evidence="5">DUF4766 domain-containing protein</fullName>
    </recommendedName>
</protein>
<evidence type="ECO:0000313" key="3">
    <source>
        <dbReference type="EMBL" id="BET03176.1"/>
    </source>
</evidence>